<feature type="region of interest" description="Disordered" evidence="1">
    <location>
        <begin position="1"/>
        <end position="37"/>
    </location>
</feature>
<sequence length="193" mass="21123">MIGVSSKVNTAGLENGSRMETTQLSGPLPSRGTWVGARGQERTGAPLCLSLPLPRCPPLLLHQYRKRSTDLHIFPNIHDLFFFPSVGGDRRESKKRSWSHARQARKQEGFHQGSCKHNTDKRTEIVLSPGPQFAALRSSETESSENGALRPTEAVNGGGAPLGLQPPPTPGHDVLRRGTWGEARREERALPPP</sequence>
<reference evidence="2 3" key="1">
    <citation type="journal article" date="2020" name="Nature">
        <title>Six reference-quality genomes reveal evolution of bat adaptations.</title>
        <authorList>
            <person name="Jebb D."/>
            <person name="Huang Z."/>
            <person name="Pippel M."/>
            <person name="Hughes G.M."/>
            <person name="Lavrichenko K."/>
            <person name="Devanna P."/>
            <person name="Winkler S."/>
            <person name="Jermiin L.S."/>
            <person name="Skirmuntt E.C."/>
            <person name="Katzourakis A."/>
            <person name="Burkitt-Gray L."/>
            <person name="Ray D.A."/>
            <person name="Sullivan K.A.M."/>
            <person name="Roscito J.G."/>
            <person name="Kirilenko B.M."/>
            <person name="Davalos L.M."/>
            <person name="Corthals A.P."/>
            <person name="Power M.L."/>
            <person name="Jones G."/>
            <person name="Ransome R.D."/>
            <person name="Dechmann D.K.N."/>
            <person name="Locatelli A.G."/>
            <person name="Puechmaille S.J."/>
            <person name="Fedrigo O."/>
            <person name="Jarvis E.D."/>
            <person name="Hiller M."/>
            <person name="Vernes S.C."/>
            <person name="Myers E.W."/>
            <person name="Teeling E.C."/>
        </authorList>
    </citation>
    <scope>NUCLEOTIDE SEQUENCE [LARGE SCALE GENOMIC DNA]</scope>
    <source>
        <strain evidence="2">MRouAeg1</strain>
        <tissue evidence="2">Muscle</tissue>
    </source>
</reference>
<gene>
    <name evidence="2" type="ORF">HJG63_012173</name>
</gene>
<dbReference type="EMBL" id="JACASE010000007">
    <property type="protein sequence ID" value="KAF6447839.1"/>
    <property type="molecule type" value="Genomic_DNA"/>
</dbReference>
<feature type="compositionally biased region" description="Basic residues" evidence="1">
    <location>
        <begin position="93"/>
        <end position="104"/>
    </location>
</feature>
<feature type="compositionally biased region" description="Basic and acidic residues" evidence="1">
    <location>
        <begin position="182"/>
        <end position="193"/>
    </location>
</feature>
<proteinExistence type="predicted"/>
<accession>A0A7J8FK55</accession>
<dbReference type="Proteomes" id="UP000593571">
    <property type="component" value="Unassembled WGS sequence"/>
</dbReference>
<dbReference type="AlphaFoldDB" id="A0A7J8FK55"/>
<comment type="caution">
    <text evidence="2">The sequence shown here is derived from an EMBL/GenBank/DDBJ whole genome shotgun (WGS) entry which is preliminary data.</text>
</comment>
<evidence type="ECO:0000313" key="2">
    <source>
        <dbReference type="EMBL" id="KAF6447839.1"/>
    </source>
</evidence>
<organism evidence="2 3">
    <name type="scientific">Rousettus aegyptiacus</name>
    <name type="common">Egyptian fruit bat</name>
    <name type="synonym">Pteropus aegyptiacus</name>
    <dbReference type="NCBI Taxonomy" id="9407"/>
    <lineage>
        <taxon>Eukaryota</taxon>
        <taxon>Metazoa</taxon>
        <taxon>Chordata</taxon>
        <taxon>Craniata</taxon>
        <taxon>Vertebrata</taxon>
        <taxon>Euteleostomi</taxon>
        <taxon>Mammalia</taxon>
        <taxon>Eutheria</taxon>
        <taxon>Laurasiatheria</taxon>
        <taxon>Chiroptera</taxon>
        <taxon>Yinpterochiroptera</taxon>
        <taxon>Pteropodoidea</taxon>
        <taxon>Pteropodidae</taxon>
        <taxon>Rousettinae</taxon>
        <taxon>Rousettus</taxon>
    </lineage>
</organism>
<keyword evidence="3" id="KW-1185">Reference proteome</keyword>
<protein>
    <submittedName>
        <fullName evidence="2">Uncharacterized protein</fullName>
    </submittedName>
</protein>
<feature type="region of interest" description="Disordered" evidence="1">
    <location>
        <begin position="88"/>
        <end position="193"/>
    </location>
</feature>
<name>A0A7J8FK55_ROUAE</name>
<evidence type="ECO:0000256" key="1">
    <source>
        <dbReference type="SAM" id="MobiDB-lite"/>
    </source>
</evidence>
<evidence type="ECO:0000313" key="3">
    <source>
        <dbReference type="Proteomes" id="UP000593571"/>
    </source>
</evidence>